<evidence type="ECO:0000313" key="3">
    <source>
        <dbReference type="EMBL" id="KAF4632188.1"/>
    </source>
</evidence>
<reference evidence="3 4" key="1">
    <citation type="submission" date="2020-03" db="EMBL/GenBank/DDBJ databases">
        <title>Draft Genome Sequence of Cudoniella acicularis.</title>
        <authorList>
            <person name="Buettner E."/>
            <person name="Kellner H."/>
        </authorList>
    </citation>
    <scope>NUCLEOTIDE SEQUENCE [LARGE SCALE GENOMIC DNA]</scope>
    <source>
        <strain evidence="3 4">DSM 108380</strain>
    </source>
</reference>
<proteinExistence type="predicted"/>
<keyword evidence="2" id="KW-0472">Membrane</keyword>
<gene>
    <name evidence="3" type="ORF">G7Y89_g5935</name>
</gene>
<accession>A0A8H4W2Y0</accession>
<feature type="transmembrane region" description="Helical" evidence="2">
    <location>
        <begin position="57"/>
        <end position="76"/>
    </location>
</feature>
<dbReference type="AlphaFoldDB" id="A0A8H4W2Y0"/>
<dbReference type="PANTHER" id="PTHR42024:SF1">
    <property type="entry name" value="AMINO ACID PERMEASE_ SLC12A DOMAIN-CONTAINING PROTEIN"/>
    <property type="match status" value="1"/>
</dbReference>
<name>A0A8H4W2Y0_9HELO</name>
<feature type="transmembrane region" description="Helical" evidence="2">
    <location>
        <begin position="137"/>
        <end position="159"/>
    </location>
</feature>
<dbReference type="PANTHER" id="PTHR42024">
    <property type="entry name" value="AMINO ACID PERMEASE_ SLC12A DOMAIN-CONTAINING PROTEIN"/>
    <property type="match status" value="1"/>
</dbReference>
<feature type="transmembrane region" description="Helical" evidence="2">
    <location>
        <begin position="97"/>
        <end position="117"/>
    </location>
</feature>
<dbReference type="Proteomes" id="UP000566819">
    <property type="component" value="Unassembled WGS sequence"/>
</dbReference>
<feature type="transmembrane region" description="Helical" evidence="2">
    <location>
        <begin position="218"/>
        <end position="242"/>
    </location>
</feature>
<feature type="transmembrane region" description="Helical" evidence="2">
    <location>
        <begin position="22"/>
        <end position="45"/>
    </location>
</feature>
<comment type="caution">
    <text evidence="3">The sequence shown here is derived from an EMBL/GenBank/DDBJ whole genome shotgun (WGS) entry which is preliminary data.</text>
</comment>
<evidence type="ECO:0000313" key="4">
    <source>
        <dbReference type="Proteomes" id="UP000566819"/>
    </source>
</evidence>
<organism evidence="3 4">
    <name type="scientific">Cudoniella acicularis</name>
    <dbReference type="NCBI Taxonomy" id="354080"/>
    <lineage>
        <taxon>Eukaryota</taxon>
        <taxon>Fungi</taxon>
        <taxon>Dikarya</taxon>
        <taxon>Ascomycota</taxon>
        <taxon>Pezizomycotina</taxon>
        <taxon>Leotiomycetes</taxon>
        <taxon>Helotiales</taxon>
        <taxon>Tricladiaceae</taxon>
        <taxon>Cudoniella</taxon>
    </lineage>
</organism>
<dbReference type="OrthoDB" id="4838853at2759"/>
<feature type="transmembrane region" description="Helical" evidence="2">
    <location>
        <begin position="248"/>
        <end position="270"/>
    </location>
</feature>
<dbReference type="EMBL" id="JAAMPI010000369">
    <property type="protein sequence ID" value="KAF4632188.1"/>
    <property type="molecule type" value="Genomic_DNA"/>
</dbReference>
<feature type="region of interest" description="Disordered" evidence="1">
    <location>
        <begin position="283"/>
        <end position="304"/>
    </location>
</feature>
<evidence type="ECO:0000256" key="1">
    <source>
        <dbReference type="SAM" id="MobiDB-lite"/>
    </source>
</evidence>
<keyword evidence="2" id="KW-1133">Transmembrane helix</keyword>
<protein>
    <submittedName>
        <fullName evidence="3">Uncharacterized protein</fullName>
    </submittedName>
</protein>
<sequence length="304" mass="34144">MSDDIADTEMVVKLPYSLHSRYASIAIAWTIIITPPIFINLGLLYGLWYGKPEMDRIAVLTIPTAVLGIFTVIALVERIWKLVQLSPEFRPLKSPRYALDIFQWGYFAALIMISALISSTLLRGDTDNDEHEFQIRLLSIPAPILMCFLATLTLISLILNGLQVKLPFRFGSSDAGNVVRPAIYYIVEDVIAVDGNGGVEYREAFTARYDGSPLFRKMIWTLSLVWMLAFYLFASVFTILVFKLPKAAVYAVGWAGPFPLAGLMAVWTIFYAKSVLKKEEDESRVPVNGQHREDERAPLLGNEV</sequence>
<keyword evidence="2" id="KW-0812">Transmembrane</keyword>
<evidence type="ECO:0000256" key="2">
    <source>
        <dbReference type="SAM" id="Phobius"/>
    </source>
</evidence>
<feature type="compositionally biased region" description="Basic and acidic residues" evidence="1">
    <location>
        <begin position="283"/>
        <end position="297"/>
    </location>
</feature>
<keyword evidence="4" id="KW-1185">Reference proteome</keyword>